<evidence type="ECO:0000256" key="2">
    <source>
        <dbReference type="SAM" id="MobiDB-lite"/>
    </source>
</evidence>
<feature type="compositionally biased region" description="Basic and acidic residues" evidence="2">
    <location>
        <begin position="293"/>
        <end position="307"/>
    </location>
</feature>
<feature type="compositionally biased region" description="Basic and acidic residues" evidence="2">
    <location>
        <begin position="261"/>
        <end position="280"/>
    </location>
</feature>
<comment type="caution">
    <text evidence="4">The sequence shown here is derived from an EMBL/GenBank/DDBJ whole genome shotgun (WGS) entry which is preliminary data.</text>
</comment>
<dbReference type="InterPro" id="IPR009072">
    <property type="entry name" value="Histone-fold"/>
</dbReference>
<dbReference type="PANTHER" id="PTHR11426">
    <property type="entry name" value="HISTONE H3"/>
    <property type="match status" value="1"/>
</dbReference>
<sequence length="356" mass="39199">MTLSTTFAQAFTSFAATGHSRLSELSSRAFNLLNISFTVMARTKQTARKSTGGKAPRKQLATKAARKSAPATGGVKKPHRYRPGTVALREIRRYQKSTELLIRKLPFQRLVREIAQDFKTDLRFQSSAVLALQEASEAYLVGLFEDTNLCAIHAKRVTIMPKDIQLARRIRGEHMSAKSTQKKASKQPAEHPKYAEMIIQALHALKDRNGSSRQALDKYVKNHFKVGDKASHFIKMALKRGVESGQFINTKGSGASGSFKVNKEVQKAKAAKDPAKKTKTADPANKPKIKKVAAKEKTARKPAEKTKKSPGKKVSSSKKKTPLVPKKTATKKPLPKKAKESKASVKKTANKKVSGK</sequence>
<gene>
    <name evidence="4" type="ORF">PEVE_00003954</name>
</gene>
<organism evidence="4 5">
    <name type="scientific">Porites evermanni</name>
    <dbReference type="NCBI Taxonomy" id="104178"/>
    <lineage>
        <taxon>Eukaryota</taxon>
        <taxon>Metazoa</taxon>
        <taxon>Cnidaria</taxon>
        <taxon>Anthozoa</taxon>
        <taxon>Hexacorallia</taxon>
        <taxon>Scleractinia</taxon>
        <taxon>Fungiina</taxon>
        <taxon>Poritidae</taxon>
        <taxon>Porites</taxon>
    </lineage>
</organism>
<dbReference type="Gene3D" id="1.10.20.10">
    <property type="entry name" value="Histone, subunit A"/>
    <property type="match status" value="1"/>
</dbReference>
<dbReference type="InterPro" id="IPR005818">
    <property type="entry name" value="Histone_H1/H5_H15"/>
</dbReference>
<dbReference type="PRINTS" id="PR00622">
    <property type="entry name" value="HISTONEH3"/>
</dbReference>
<feature type="region of interest" description="Disordered" evidence="2">
    <location>
        <begin position="248"/>
        <end position="356"/>
    </location>
</feature>
<feature type="domain" description="H15" evidence="3">
    <location>
        <begin position="190"/>
        <end position="263"/>
    </location>
</feature>
<dbReference type="SUPFAM" id="SSF46785">
    <property type="entry name" value="Winged helix' DNA-binding domain"/>
    <property type="match status" value="1"/>
</dbReference>
<evidence type="ECO:0000256" key="1">
    <source>
        <dbReference type="ARBA" id="ARBA00010343"/>
    </source>
</evidence>
<keyword evidence="5" id="KW-1185">Reference proteome</keyword>
<dbReference type="Pfam" id="PF00538">
    <property type="entry name" value="Linker_histone"/>
    <property type="match status" value="1"/>
</dbReference>
<feature type="compositionally biased region" description="Basic residues" evidence="2">
    <location>
        <begin position="344"/>
        <end position="356"/>
    </location>
</feature>
<evidence type="ECO:0000313" key="5">
    <source>
        <dbReference type="Proteomes" id="UP001159427"/>
    </source>
</evidence>
<protein>
    <recommendedName>
        <fullName evidence="3">H15 domain-containing protein</fullName>
    </recommendedName>
</protein>
<comment type="similarity">
    <text evidence="1">Belongs to the histone H3 family.</text>
</comment>
<dbReference type="CDD" id="cd22911">
    <property type="entry name" value="HFD_H3"/>
    <property type="match status" value="1"/>
</dbReference>
<dbReference type="PROSITE" id="PS51504">
    <property type="entry name" value="H15"/>
    <property type="match status" value="1"/>
</dbReference>
<dbReference type="SMART" id="SM00428">
    <property type="entry name" value="H3"/>
    <property type="match status" value="1"/>
</dbReference>
<dbReference type="Gene3D" id="1.10.10.10">
    <property type="entry name" value="Winged helix-like DNA-binding domain superfamily/Winged helix DNA-binding domain"/>
    <property type="match status" value="1"/>
</dbReference>
<dbReference type="PROSITE" id="PS00959">
    <property type="entry name" value="HISTONE_H3_2"/>
    <property type="match status" value="1"/>
</dbReference>
<dbReference type="InterPro" id="IPR036390">
    <property type="entry name" value="WH_DNA-bd_sf"/>
</dbReference>
<dbReference type="Pfam" id="PF00125">
    <property type="entry name" value="Histone"/>
    <property type="match status" value="1"/>
</dbReference>
<dbReference type="InterPro" id="IPR000164">
    <property type="entry name" value="Histone_H3/CENP-A"/>
</dbReference>
<name>A0ABN8LRQ0_9CNID</name>
<accession>A0ABN8LRQ0</accession>
<dbReference type="CDD" id="cd00073">
    <property type="entry name" value="H15"/>
    <property type="match status" value="1"/>
</dbReference>
<feature type="region of interest" description="Disordered" evidence="2">
    <location>
        <begin position="45"/>
        <end position="82"/>
    </location>
</feature>
<evidence type="ECO:0000313" key="4">
    <source>
        <dbReference type="EMBL" id="CAH3019749.1"/>
    </source>
</evidence>
<dbReference type="Proteomes" id="UP001159427">
    <property type="component" value="Unassembled WGS sequence"/>
</dbReference>
<proteinExistence type="inferred from homology"/>
<dbReference type="SMART" id="SM00526">
    <property type="entry name" value="H15"/>
    <property type="match status" value="1"/>
</dbReference>
<reference evidence="4 5" key="1">
    <citation type="submission" date="2022-05" db="EMBL/GenBank/DDBJ databases">
        <authorList>
            <consortium name="Genoscope - CEA"/>
            <person name="William W."/>
        </authorList>
    </citation>
    <scope>NUCLEOTIDE SEQUENCE [LARGE SCALE GENOMIC DNA]</scope>
</reference>
<dbReference type="PROSITE" id="PS00322">
    <property type="entry name" value="HISTONE_H3_1"/>
    <property type="match status" value="1"/>
</dbReference>
<feature type="compositionally biased region" description="Basic residues" evidence="2">
    <location>
        <begin position="308"/>
        <end position="321"/>
    </location>
</feature>
<dbReference type="SUPFAM" id="SSF47113">
    <property type="entry name" value="Histone-fold"/>
    <property type="match status" value="1"/>
</dbReference>
<dbReference type="InterPro" id="IPR036388">
    <property type="entry name" value="WH-like_DNA-bd_sf"/>
</dbReference>
<dbReference type="EMBL" id="CALNXI010000124">
    <property type="protein sequence ID" value="CAH3019749.1"/>
    <property type="molecule type" value="Genomic_DNA"/>
</dbReference>
<evidence type="ECO:0000259" key="3">
    <source>
        <dbReference type="PROSITE" id="PS51504"/>
    </source>
</evidence>
<dbReference type="InterPro" id="IPR007125">
    <property type="entry name" value="H2A/H2B/H3"/>
</dbReference>